<evidence type="ECO:0000313" key="2">
    <source>
        <dbReference type="EMBL" id="QWZ09107.1"/>
    </source>
</evidence>
<proteinExistence type="predicted"/>
<keyword evidence="3" id="KW-1185">Reference proteome</keyword>
<evidence type="ECO:0000256" key="1">
    <source>
        <dbReference type="SAM" id="MobiDB-lite"/>
    </source>
</evidence>
<feature type="region of interest" description="Disordered" evidence="1">
    <location>
        <begin position="12"/>
        <end position="35"/>
    </location>
</feature>
<dbReference type="AlphaFoldDB" id="A0A975T036"/>
<gene>
    <name evidence="2" type="ORF">KRR39_04660</name>
</gene>
<protein>
    <submittedName>
        <fullName evidence="2">Uncharacterized protein</fullName>
    </submittedName>
</protein>
<dbReference type="KEGG" id="nps:KRR39_04660"/>
<dbReference type="EMBL" id="CP077062">
    <property type="protein sequence ID" value="QWZ09107.1"/>
    <property type="molecule type" value="Genomic_DNA"/>
</dbReference>
<name>A0A975T036_9ACTN</name>
<evidence type="ECO:0000313" key="3">
    <source>
        <dbReference type="Proteomes" id="UP000683575"/>
    </source>
</evidence>
<reference evidence="2" key="1">
    <citation type="submission" date="2021-06" db="EMBL/GenBank/DDBJ databases">
        <title>Complete genome sequence of Nocardioides sp. G188.</title>
        <authorList>
            <person name="Im W.-T."/>
        </authorList>
    </citation>
    <scope>NUCLEOTIDE SEQUENCE</scope>
    <source>
        <strain evidence="2">G188</strain>
    </source>
</reference>
<accession>A0A975T036</accession>
<sequence>MKTLAGWAYRRVPEDPLSDPPGGETTYEWTSPPAPDLPRHYVTRADVLVRPAALTLDR</sequence>
<dbReference type="RefSeq" id="WP_216940953.1">
    <property type="nucleotide sequence ID" value="NZ_CP077062.1"/>
</dbReference>
<organism evidence="2 3">
    <name type="scientific">Nocardioides panacis</name>
    <dbReference type="NCBI Taxonomy" id="2849501"/>
    <lineage>
        <taxon>Bacteria</taxon>
        <taxon>Bacillati</taxon>
        <taxon>Actinomycetota</taxon>
        <taxon>Actinomycetes</taxon>
        <taxon>Propionibacteriales</taxon>
        <taxon>Nocardioidaceae</taxon>
        <taxon>Nocardioides</taxon>
    </lineage>
</organism>
<dbReference type="Proteomes" id="UP000683575">
    <property type="component" value="Chromosome"/>
</dbReference>